<dbReference type="InParanoid" id="A0BR03"/>
<dbReference type="RefSeq" id="XP_001428368.1">
    <property type="nucleotide sequence ID" value="XM_001428331.2"/>
</dbReference>
<accession>A0BR03</accession>
<feature type="compositionally biased region" description="Basic residues" evidence="1">
    <location>
        <begin position="119"/>
        <end position="128"/>
    </location>
</feature>
<dbReference type="EMBL" id="CT868010">
    <property type="protein sequence ID" value="CAK60970.1"/>
    <property type="molecule type" value="Genomic_DNA"/>
</dbReference>
<keyword evidence="3" id="KW-1185">Reference proteome</keyword>
<gene>
    <name evidence="2" type="ORF">GSPATT00031199001</name>
</gene>
<dbReference type="HOGENOM" id="CLU_1963820_0_0_1"/>
<protein>
    <submittedName>
        <fullName evidence="2">Uncharacterized protein</fullName>
    </submittedName>
</protein>
<dbReference type="AlphaFoldDB" id="A0BR03"/>
<evidence type="ECO:0000313" key="3">
    <source>
        <dbReference type="Proteomes" id="UP000000600"/>
    </source>
</evidence>
<name>A0BR03_PARTE</name>
<sequence length="128" mass="14613">MGNNCCSTSIPATQTEEEIVSSNQQESITKSLGDSLQIANFKELIQDHCQLYTYQDGDILLSSRPISPRQQHVIIYLEPKIVKEEEIKFQQEGMKGILSARTYDQYPESSCSSINGKEKHQKKVQFRE</sequence>
<dbReference type="GeneID" id="5014152"/>
<dbReference type="OMA" id="GNNCCST"/>
<dbReference type="KEGG" id="ptm:GSPATT00031199001"/>
<proteinExistence type="predicted"/>
<dbReference type="Proteomes" id="UP000000600">
    <property type="component" value="Unassembled WGS sequence"/>
</dbReference>
<reference evidence="2 3" key="1">
    <citation type="journal article" date="2006" name="Nature">
        <title>Global trends of whole-genome duplications revealed by the ciliate Paramecium tetraurelia.</title>
        <authorList>
            <consortium name="Genoscope"/>
            <person name="Aury J.-M."/>
            <person name="Jaillon O."/>
            <person name="Duret L."/>
            <person name="Noel B."/>
            <person name="Jubin C."/>
            <person name="Porcel B.M."/>
            <person name="Segurens B."/>
            <person name="Daubin V."/>
            <person name="Anthouard V."/>
            <person name="Aiach N."/>
            <person name="Arnaiz O."/>
            <person name="Billaut A."/>
            <person name="Beisson J."/>
            <person name="Blanc I."/>
            <person name="Bouhouche K."/>
            <person name="Camara F."/>
            <person name="Duharcourt S."/>
            <person name="Guigo R."/>
            <person name="Gogendeau D."/>
            <person name="Katinka M."/>
            <person name="Keller A.-M."/>
            <person name="Kissmehl R."/>
            <person name="Klotz C."/>
            <person name="Koll F."/>
            <person name="Le Moue A."/>
            <person name="Lepere C."/>
            <person name="Malinsky S."/>
            <person name="Nowacki M."/>
            <person name="Nowak J.K."/>
            <person name="Plattner H."/>
            <person name="Poulain J."/>
            <person name="Ruiz F."/>
            <person name="Serrano V."/>
            <person name="Zagulski M."/>
            <person name="Dessen P."/>
            <person name="Betermier M."/>
            <person name="Weissenbach J."/>
            <person name="Scarpelli C."/>
            <person name="Schachter V."/>
            <person name="Sperling L."/>
            <person name="Meyer E."/>
            <person name="Cohen J."/>
            <person name="Wincker P."/>
        </authorList>
    </citation>
    <scope>NUCLEOTIDE SEQUENCE [LARGE SCALE GENOMIC DNA]</scope>
    <source>
        <strain evidence="2 3">Stock d4-2</strain>
    </source>
</reference>
<feature type="region of interest" description="Disordered" evidence="1">
    <location>
        <begin position="107"/>
        <end position="128"/>
    </location>
</feature>
<evidence type="ECO:0000256" key="1">
    <source>
        <dbReference type="SAM" id="MobiDB-lite"/>
    </source>
</evidence>
<organism evidence="2 3">
    <name type="scientific">Paramecium tetraurelia</name>
    <dbReference type="NCBI Taxonomy" id="5888"/>
    <lineage>
        <taxon>Eukaryota</taxon>
        <taxon>Sar</taxon>
        <taxon>Alveolata</taxon>
        <taxon>Ciliophora</taxon>
        <taxon>Intramacronucleata</taxon>
        <taxon>Oligohymenophorea</taxon>
        <taxon>Peniculida</taxon>
        <taxon>Parameciidae</taxon>
        <taxon>Paramecium</taxon>
    </lineage>
</organism>
<evidence type="ECO:0000313" key="2">
    <source>
        <dbReference type="EMBL" id="CAK60970.1"/>
    </source>
</evidence>
<dbReference type="OrthoDB" id="288106at2759"/>